<dbReference type="AlphaFoldDB" id="A0A1Y1URS8"/>
<accession>A0A1Y1URS8</accession>
<dbReference type="RefSeq" id="XP_021874112.1">
    <property type="nucleotide sequence ID" value="XM_022012348.1"/>
</dbReference>
<dbReference type="InParanoid" id="A0A1Y1URS8"/>
<keyword evidence="1" id="KW-0732">Signal</keyword>
<feature type="signal peptide" evidence="1">
    <location>
        <begin position="1"/>
        <end position="17"/>
    </location>
</feature>
<evidence type="ECO:0000256" key="1">
    <source>
        <dbReference type="SAM" id="SignalP"/>
    </source>
</evidence>
<protein>
    <recommendedName>
        <fullName evidence="4">DUF4185 domain-containing protein</fullName>
    </recommendedName>
</protein>
<sequence length="406" mass="44236">MLSTIVASLFAASAVLASPTTAPAQNARTWATPGISSFEKVAITIEPNYQRDSCVSASTLVDGRVLWICRDTIPLKNGTLGTVAGFYASSASWSDQLLLVAPKLDSIPPEQGQKFVTTGYQYQLTQYGGDPITTPYLPFGSDLCAPGGGCANGTRIIEWPDAAAFVTHVALDGTTIAYLYTTLAVQGFGDTDNEPATTLYKITYTPNLDRNVLPTVEIVNERFFPRVTYNYGSFGGVIGQDDGLLYLWGQTYNFGNGNTSIGLARVDLAHIEDMSAYQYYYPANNTWSSNIPSIYDPDAKVDIGGFGPTQGTFYYSELYQKYLFVGQSELFAMEVSLTSASQPEGPWTPYTAPVHLPDGDYISYSFAAHPEMSVNPAELYVSYTQTFTDNGTGVFEQPLYKLNLQL</sequence>
<proteinExistence type="predicted"/>
<keyword evidence="3" id="KW-1185">Reference proteome</keyword>
<feature type="chain" id="PRO_5012914663" description="DUF4185 domain-containing protein" evidence="1">
    <location>
        <begin position="18"/>
        <end position="406"/>
    </location>
</feature>
<comment type="caution">
    <text evidence="2">The sequence shown here is derived from an EMBL/GenBank/DDBJ whole genome shotgun (WGS) entry which is preliminary data.</text>
</comment>
<dbReference type="EMBL" id="NBSH01000002">
    <property type="protein sequence ID" value="ORX40327.1"/>
    <property type="molecule type" value="Genomic_DNA"/>
</dbReference>
<reference evidence="2 3" key="1">
    <citation type="submission" date="2017-03" db="EMBL/GenBank/DDBJ databases">
        <title>Widespread Adenine N6-methylation of Active Genes in Fungi.</title>
        <authorList>
            <consortium name="DOE Joint Genome Institute"/>
            <person name="Mondo S.J."/>
            <person name="Dannebaum R.O."/>
            <person name="Kuo R.C."/>
            <person name="Louie K.B."/>
            <person name="Bewick A.J."/>
            <person name="Labutti K."/>
            <person name="Haridas S."/>
            <person name="Kuo A."/>
            <person name="Salamov A."/>
            <person name="Ahrendt S.R."/>
            <person name="Lau R."/>
            <person name="Bowen B.P."/>
            <person name="Lipzen A."/>
            <person name="Sullivan W."/>
            <person name="Andreopoulos W.B."/>
            <person name="Clum A."/>
            <person name="Lindquist E."/>
            <person name="Daum C."/>
            <person name="Northen T.R."/>
            <person name="Ramamoorthy G."/>
            <person name="Schmitz R.J."/>
            <person name="Gryganskyi A."/>
            <person name="Culley D."/>
            <person name="Magnuson J."/>
            <person name="James T.Y."/>
            <person name="O'Malley M.A."/>
            <person name="Stajich J.E."/>
            <person name="Spatafora J.W."/>
            <person name="Visel A."/>
            <person name="Grigoriev I.V."/>
        </authorList>
    </citation>
    <scope>NUCLEOTIDE SEQUENCE [LARGE SCALE GENOMIC DNA]</scope>
    <source>
        <strain evidence="2 3">NRRL Y-17943</strain>
    </source>
</reference>
<dbReference type="OrthoDB" id="2583188at2759"/>
<organism evidence="2 3">
    <name type="scientific">Kockovaella imperatae</name>
    <dbReference type="NCBI Taxonomy" id="4999"/>
    <lineage>
        <taxon>Eukaryota</taxon>
        <taxon>Fungi</taxon>
        <taxon>Dikarya</taxon>
        <taxon>Basidiomycota</taxon>
        <taxon>Agaricomycotina</taxon>
        <taxon>Tremellomycetes</taxon>
        <taxon>Tremellales</taxon>
        <taxon>Cuniculitremaceae</taxon>
        <taxon>Kockovaella</taxon>
    </lineage>
</organism>
<evidence type="ECO:0008006" key="4">
    <source>
        <dbReference type="Google" id="ProtNLM"/>
    </source>
</evidence>
<name>A0A1Y1URS8_9TREE</name>
<dbReference type="Proteomes" id="UP000193218">
    <property type="component" value="Unassembled WGS sequence"/>
</dbReference>
<dbReference type="GeneID" id="33554156"/>
<gene>
    <name evidence="2" type="ORF">BD324DRAFT_274146</name>
</gene>
<evidence type="ECO:0000313" key="3">
    <source>
        <dbReference type="Proteomes" id="UP000193218"/>
    </source>
</evidence>
<evidence type="ECO:0000313" key="2">
    <source>
        <dbReference type="EMBL" id="ORX40327.1"/>
    </source>
</evidence>